<dbReference type="Proteomes" id="UP000275394">
    <property type="component" value="Unassembled WGS sequence"/>
</dbReference>
<dbReference type="Gene3D" id="2.170.150.70">
    <property type="match status" value="1"/>
</dbReference>
<dbReference type="OrthoDB" id="9805575at2"/>
<evidence type="ECO:0000259" key="4">
    <source>
        <dbReference type="PROSITE" id="PS51891"/>
    </source>
</evidence>
<dbReference type="InterPro" id="IPR006913">
    <property type="entry name" value="CENP-V/GFA"/>
</dbReference>
<dbReference type="GO" id="GO:0046872">
    <property type="term" value="F:metal ion binding"/>
    <property type="evidence" value="ECO:0007669"/>
    <property type="project" value="UniProtKB-KW"/>
</dbReference>
<keyword evidence="3" id="KW-0862">Zinc</keyword>
<accession>A0A3N2DDZ7</accession>
<dbReference type="InterPro" id="IPR011057">
    <property type="entry name" value="Mss4-like_sf"/>
</dbReference>
<organism evidence="5 6">
    <name type="scientific">Sinobacterium caligoides</name>
    <dbReference type="NCBI Taxonomy" id="933926"/>
    <lineage>
        <taxon>Bacteria</taxon>
        <taxon>Pseudomonadati</taxon>
        <taxon>Pseudomonadota</taxon>
        <taxon>Gammaproteobacteria</taxon>
        <taxon>Cellvibrionales</taxon>
        <taxon>Spongiibacteraceae</taxon>
        <taxon>Sinobacterium</taxon>
    </lineage>
</organism>
<evidence type="ECO:0000256" key="3">
    <source>
        <dbReference type="ARBA" id="ARBA00022833"/>
    </source>
</evidence>
<dbReference type="SUPFAM" id="SSF51316">
    <property type="entry name" value="Mss4-like"/>
    <property type="match status" value="1"/>
</dbReference>
<evidence type="ECO:0000256" key="2">
    <source>
        <dbReference type="ARBA" id="ARBA00022723"/>
    </source>
</evidence>
<evidence type="ECO:0000313" key="6">
    <source>
        <dbReference type="Proteomes" id="UP000275394"/>
    </source>
</evidence>
<evidence type="ECO:0000313" key="5">
    <source>
        <dbReference type="EMBL" id="ROR98003.1"/>
    </source>
</evidence>
<comment type="caution">
    <text evidence="5">The sequence shown here is derived from an EMBL/GenBank/DDBJ whole genome shotgun (WGS) entry which is preliminary data.</text>
</comment>
<reference evidence="5 6" key="1">
    <citation type="submission" date="2018-11" db="EMBL/GenBank/DDBJ databases">
        <title>Genomic Encyclopedia of Type Strains, Phase IV (KMG-IV): sequencing the most valuable type-strain genomes for metagenomic binning, comparative biology and taxonomic classification.</title>
        <authorList>
            <person name="Goeker M."/>
        </authorList>
    </citation>
    <scope>NUCLEOTIDE SEQUENCE [LARGE SCALE GENOMIC DNA]</scope>
    <source>
        <strain evidence="5 6">DSM 100316</strain>
    </source>
</reference>
<keyword evidence="6" id="KW-1185">Reference proteome</keyword>
<name>A0A3N2DDZ7_9GAMM</name>
<feature type="domain" description="CENP-V/GFA" evidence="4">
    <location>
        <begin position="3"/>
        <end position="106"/>
    </location>
</feature>
<comment type="similarity">
    <text evidence="1">Belongs to the Gfa family.</text>
</comment>
<protein>
    <submittedName>
        <fullName evidence="5">Glutathione-dependent formaldehyde-activating enzyme</fullName>
    </submittedName>
</protein>
<dbReference type="EMBL" id="RKHR01000008">
    <property type="protein sequence ID" value="ROR98003.1"/>
    <property type="molecule type" value="Genomic_DNA"/>
</dbReference>
<evidence type="ECO:0000256" key="1">
    <source>
        <dbReference type="ARBA" id="ARBA00005495"/>
    </source>
</evidence>
<dbReference type="Pfam" id="PF04828">
    <property type="entry name" value="GFA"/>
    <property type="match status" value="1"/>
</dbReference>
<dbReference type="AlphaFoldDB" id="A0A3N2DDZ7"/>
<dbReference type="GO" id="GO:0016846">
    <property type="term" value="F:carbon-sulfur lyase activity"/>
    <property type="evidence" value="ECO:0007669"/>
    <property type="project" value="InterPro"/>
</dbReference>
<sequence>MSIQGSCNCGNFKIKWHSNDYQLTPRECVCRYCQSKGAMYVSKYDTRFEVIIADQSLHHIHQQGTQSAQFHECKGCDSLVFVTSDINGALFGSINSACLENANQFQPRVSLALSTTTAAHKKHKWRQSWCQASIHNKFRQGATKSVT</sequence>
<dbReference type="PROSITE" id="PS51891">
    <property type="entry name" value="CENP_V_GFA"/>
    <property type="match status" value="1"/>
</dbReference>
<gene>
    <name evidence="5" type="ORF">EDC56_3672</name>
</gene>
<keyword evidence="2" id="KW-0479">Metal-binding</keyword>
<proteinExistence type="inferred from homology"/>